<dbReference type="InterPro" id="IPR005467">
    <property type="entry name" value="His_kinase_dom"/>
</dbReference>
<dbReference type="Gene3D" id="1.10.287.130">
    <property type="match status" value="1"/>
</dbReference>
<dbReference type="InterPro" id="IPR004358">
    <property type="entry name" value="Sig_transdc_His_kin-like_C"/>
</dbReference>
<evidence type="ECO:0000256" key="8">
    <source>
        <dbReference type="ARBA" id="ARBA00022741"/>
    </source>
</evidence>
<evidence type="ECO:0000256" key="1">
    <source>
        <dbReference type="ARBA" id="ARBA00000085"/>
    </source>
</evidence>
<keyword evidence="7 14" id="KW-0812">Transmembrane</keyword>
<evidence type="ECO:0000256" key="11">
    <source>
        <dbReference type="ARBA" id="ARBA00022989"/>
    </source>
</evidence>
<dbReference type="SMART" id="SM00304">
    <property type="entry name" value="HAMP"/>
    <property type="match status" value="1"/>
</dbReference>
<keyword evidence="6 14" id="KW-0808">Transferase</keyword>
<dbReference type="InterPro" id="IPR050428">
    <property type="entry name" value="TCS_sensor_his_kinase"/>
</dbReference>
<evidence type="ECO:0000256" key="9">
    <source>
        <dbReference type="ARBA" id="ARBA00022777"/>
    </source>
</evidence>
<dbReference type="Pfam" id="PF00512">
    <property type="entry name" value="HisKA"/>
    <property type="match status" value="1"/>
</dbReference>
<dbReference type="NCBIfam" id="TIGR01386">
    <property type="entry name" value="cztS_silS_copS"/>
    <property type="match status" value="1"/>
</dbReference>
<evidence type="ECO:0000256" key="15">
    <source>
        <dbReference type="SAM" id="Coils"/>
    </source>
</evidence>
<evidence type="ECO:0000256" key="6">
    <source>
        <dbReference type="ARBA" id="ARBA00022679"/>
    </source>
</evidence>
<evidence type="ECO:0000256" key="4">
    <source>
        <dbReference type="ARBA" id="ARBA00022519"/>
    </source>
</evidence>
<evidence type="ECO:0000256" key="5">
    <source>
        <dbReference type="ARBA" id="ARBA00022553"/>
    </source>
</evidence>
<dbReference type="Proteomes" id="UP000243063">
    <property type="component" value="Chromosome I"/>
</dbReference>
<organism evidence="18 19">
    <name type="scientific">Geopseudomonas guangdongensis</name>
    <dbReference type="NCBI Taxonomy" id="1245526"/>
    <lineage>
        <taxon>Bacteria</taxon>
        <taxon>Pseudomonadati</taxon>
        <taxon>Pseudomonadota</taxon>
        <taxon>Gammaproteobacteria</taxon>
        <taxon>Pseudomonadales</taxon>
        <taxon>Pseudomonadaceae</taxon>
        <taxon>Geopseudomonas</taxon>
    </lineage>
</organism>
<evidence type="ECO:0000256" key="12">
    <source>
        <dbReference type="ARBA" id="ARBA00023012"/>
    </source>
</evidence>
<feature type="domain" description="HAMP" evidence="17">
    <location>
        <begin position="189"/>
        <end position="242"/>
    </location>
</feature>
<dbReference type="SUPFAM" id="SSF55874">
    <property type="entry name" value="ATPase domain of HSP90 chaperone/DNA topoisomerase II/histidine kinase"/>
    <property type="match status" value="1"/>
</dbReference>
<dbReference type="InterPro" id="IPR003660">
    <property type="entry name" value="HAMP_dom"/>
</dbReference>
<dbReference type="InterPro" id="IPR003661">
    <property type="entry name" value="HisK_dim/P_dom"/>
</dbReference>
<protein>
    <recommendedName>
        <fullName evidence="14">Sensor protein</fullName>
        <ecNumber evidence="14">2.7.13.3</ecNumber>
    </recommendedName>
</protein>
<dbReference type="GO" id="GO:0005524">
    <property type="term" value="F:ATP binding"/>
    <property type="evidence" value="ECO:0007669"/>
    <property type="project" value="UniProtKB-KW"/>
</dbReference>
<dbReference type="SMART" id="SM00388">
    <property type="entry name" value="HisKA"/>
    <property type="match status" value="1"/>
</dbReference>
<keyword evidence="4 14" id="KW-0997">Cell inner membrane</keyword>
<dbReference type="Gene3D" id="3.30.565.10">
    <property type="entry name" value="Histidine kinase-like ATPase, C-terminal domain"/>
    <property type="match status" value="1"/>
</dbReference>
<evidence type="ECO:0000313" key="18">
    <source>
        <dbReference type="EMBL" id="SDU13059.1"/>
    </source>
</evidence>
<reference evidence="19" key="1">
    <citation type="submission" date="2016-10" db="EMBL/GenBank/DDBJ databases">
        <authorList>
            <person name="Varghese N."/>
            <person name="Submissions S."/>
        </authorList>
    </citation>
    <scope>NUCLEOTIDE SEQUENCE [LARGE SCALE GENOMIC DNA]</scope>
    <source>
        <strain evidence="19">CCTCC 2012022</strain>
    </source>
</reference>
<feature type="transmembrane region" description="Helical" evidence="14">
    <location>
        <begin position="167"/>
        <end position="188"/>
    </location>
</feature>
<keyword evidence="11 14" id="KW-1133">Transmembrane helix</keyword>
<name>A0A1H2G0E6_9GAMM</name>
<evidence type="ECO:0000256" key="13">
    <source>
        <dbReference type="ARBA" id="ARBA00023136"/>
    </source>
</evidence>
<accession>A0A1H2G0E6</accession>
<keyword evidence="13 14" id="KW-0472">Membrane</keyword>
<dbReference type="PRINTS" id="PR00344">
    <property type="entry name" value="BCTRLSENSOR"/>
</dbReference>
<keyword evidence="19" id="KW-1185">Reference proteome</keyword>
<evidence type="ECO:0000259" key="17">
    <source>
        <dbReference type="PROSITE" id="PS50885"/>
    </source>
</evidence>
<evidence type="ECO:0000259" key="16">
    <source>
        <dbReference type="PROSITE" id="PS50109"/>
    </source>
</evidence>
<gene>
    <name evidence="18" type="ORF">SAMN05216580_1516</name>
</gene>
<dbReference type="EC" id="2.7.13.3" evidence="14"/>
<dbReference type="EMBL" id="LT629780">
    <property type="protein sequence ID" value="SDU13059.1"/>
    <property type="molecule type" value="Genomic_DNA"/>
</dbReference>
<comment type="subcellular location">
    <subcellularLocation>
        <location evidence="2 14">Cell inner membrane</location>
    </subcellularLocation>
</comment>
<dbReference type="GO" id="GO:0005886">
    <property type="term" value="C:plasma membrane"/>
    <property type="evidence" value="ECO:0007669"/>
    <property type="project" value="UniProtKB-SubCell"/>
</dbReference>
<keyword evidence="5" id="KW-0597">Phosphoprotein</keyword>
<dbReference type="FunFam" id="1.10.287.130:FF:000001">
    <property type="entry name" value="Two-component sensor histidine kinase"/>
    <property type="match status" value="1"/>
</dbReference>
<feature type="domain" description="Histidine kinase" evidence="16">
    <location>
        <begin position="250"/>
        <end position="463"/>
    </location>
</feature>
<keyword evidence="8 14" id="KW-0547">Nucleotide-binding</keyword>
<dbReference type="Pfam" id="PF02518">
    <property type="entry name" value="HATPase_c"/>
    <property type="match status" value="1"/>
</dbReference>
<dbReference type="PANTHER" id="PTHR45436">
    <property type="entry name" value="SENSOR HISTIDINE KINASE YKOH"/>
    <property type="match status" value="1"/>
</dbReference>
<proteinExistence type="predicted"/>
<dbReference type="SUPFAM" id="SSF47384">
    <property type="entry name" value="Homodimeric domain of signal transducing histidine kinase"/>
    <property type="match status" value="1"/>
</dbReference>
<dbReference type="SMART" id="SM00387">
    <property type="entry name" value="HATPase_c"/>
    <property type="match status" value="1"/>
</dbReference>
<dbReference type="AlphaFoldDB" id="A0A1H2G0E6"/>
<evidence type="ECO:0000256" key="14">
    <source>
        <dbReference type="RuleBase" id="RU364088"/>
    </source>
</evidence>
<keyword evidence="9 14" id="KW-0418">Kinase</keyword>
<dbReference type="GO" id="GO:0000155">
    <property type="term" value="F:phosphorelay sensor kinase activity"/>
    <property type="evidence" value="ECO:0007669"/>
    <property type="project" value="InterPro"/>
</dbReference>
<keyword evidence="15" id="KW-0175">Coiled coil</keyword>
<feature type="coiled-coil region" evidence="15">
    <location>
        <begin position="280"/>
        <end position="326"/>
    </location>
</feature>
<dbReference type="CDD" id="cd00082">
    <property type="entry name" value="HisKA"/>
    <property type="match status" value="1"/>
</dbReference>
<dbReference type="Gene3D" id="6.10.340.10">
    <property type="match status" value="1"/>
</dbReference>
<evidence type="ECO:0000256" key="10">
    <source>
        <dbReference type="ARBA" id="ARBA00022840"/>
    </source>
</evidence>
<feature type="transmembrane region" description="Helical" evidence="14">
    <location>
        <begin position="12"/>
        <end position="31"/>
    </location>
</feature>
<evidence type="ECO:0000256" key="3">
    <source>
        <dbReference type="ARBA" id="ARBA00022475"/>
    </source>
</evidence>
<keyword evidence="12 14" id="KW-0902">Two-component regulatory system</keyword>
<keyword evidence="10 14" id="KW-0067">ATP-binding</keyword>
<dbReference type="PROSITE" id="PS50109">
    <property type="entry name" value="HIS_KIN"/>
    <property type="match status" value="1"/>
</dbReference>
<dbReference type="PROSITE" id="PS50885">
    <property type="entry name" value="HAMP"/>
    <property type="match status" value="1"/>
</dbReference>
<dbReference type="InterPro" id="IPR006290">
    <property type="entry name" value="CztS_silS_copS"/>
</dbReference>
<keyword evidence="3 14" id="KW-1003">Cell membrane</keyword>
<evidence type="ECO:0000256" key="7">
    <source>
        <dbReference type="ARBA" id="ARBA00022692"/>
    </source>
</evidence>
<dbReference type="InterPro" id="IPR003594">
    <property type="entry name" value="HATPase_dom"/>
</dbReference>
<dbReference type="CDD" id="cd00075">
    <property type="entry name" value="HATPase"/>
    <property type="match status" value="1"/>
</dbReference>
<evidence type="ECO:0000313" key="19">
    <source>
        <dbReference type="Proteomes" id="UP000243063"/>
    </source>
</evidence>
<sequence length="466" mass="51103">MSRAPSLAWRLALAFALVCAVVLGAIGFYLYRSLERELAFRDDQALLGRVEQVRILLQDSDSLEGLQERPRLYQNMLGNRESLLRVLRADGTALIDINPAAEQLPELPALAADRRAQRGDLRDWRAADGTPARLLAVAAQGPGGEPLHILAGKLMIEREQMLASYRWRLYGGVGGGALLALLLGLGLVRRGLAPLRRLAGAVAGIDRRSLDRRLPLEGVPEELHAPIEALNAMLARLEDSVQRLSQFSADLAHEIRTPLHNLLGSNQLALGQPRSQGEYEELLASNLEEYERLIRMAENLLFLARVDNAQQALERREVALDELGEQLVDYFEALASERGLHLDNRLHGQLCADRLLLQRALGNLLANAIRHAEADSTILLERHDGAGLCWLAVDNRGAAIPAEHLPRLFDRFFRADPSRAAPGDSGGLGLAIVKSIAELHGGRVEVLSGDGRNRFAIGLPPVERCA</sequence>
<dbReference type="PANTHER" id="PTHR45436:SF3">
    <property type="entry name" value="SENSOR HISTIDINE KINASE HPRS"/>
    <property type="match status" value="1"/>
</dbReference>
<evidence type="ECO:0000256" key="2">
    <source>
        <dbReference type="ARBA" id="ARBA00004533"/>
    </source>
</evidence>
<comment type="function">
    <text evidence="14">Member of a two-component regulatory system.</text>
</comment>
<dbReference type="STRING" id="1245526.SAMN05216580_1516"/>
<comment type="catalytic activity">
    <reaction evidence="1 14">
        <text>ATP + protein L-histidine = ADP + protein N-phospho-L-histidine.</text>
        <dbReference type="EC" id="2.7.13.3"/>
    </reaction>
</comment>
<dbReference type="InterPro" id="IPR036890">
    <property type="entry name" value="HATPase_C_sf"/>
</dbReference>
<dbReference type="RefSeq" id="WP_090213322.1">
    <property type="nucleotide sequence ID" value="NZ_LT629780.1"/>
</dbReference>
<dbReference type="InterPro" id="IPR036097">
    <property type="entry name" value="HisK_dim/P_sf"/>
</dbReference>
<dbReference type="OrthoDB" id="5561773at2"/>